<evidence type="ECO:0000256" key="2">
    <source>
        <dbReference type="ARBA" id="ARBA00023004"/>
    </source>
</evidence>
<keyword evidence="2" id="KW-0408">Iron</keyword>
<keyword evidence="5" id="KW-1185">Reference proteome</keyword>
<evidence type="ECO:0000313" key="5">
    <source>
        <dbReference type="Proteomes" id="UP001168877"/>
    </source>
</evidence>
<dbReference type="AlphaFoldDB" id="A0AA39VH92"/>
<dbReference type="Proteomes" id="UP001168877">
    <property type="component" value="Unassembled WGS sequence"/>
</dbReference>
<keyword evidence="1" id="KW-0479">Metal-binding</keyword>
<dbReference type="GO" id="GO:0046872">
    <property type="term" value="F:metal ion binding"/>
    <property type="evidence" value="ECO:0007669"/>
    <property type="project" value="UniProtKB-KW"/>
</dbReference>
<feature type="domain" description="Non-haem dioxygenase N-terminal" evidence="3">
    <location>
        <begin position="55"/>
        <end position="88"/>
    </location>
</feature>
<evidence type="ECO:0000256" key="1">
    <source>
        <dbReference type="ARBA" id="ARBA00022723"/>
    </source>
</evidence>
<reference evidence="4" key="1">
    <citation type="journal article" date="2022" name="Plant J.">
        <title>Strategies of tolerance reflected in two North American maple genomes.</title>
        <authorList>
            <person name="McEvoy S.L."/>
            <person name="Sezen U.U."/>
            <person name="Trouern-Trend A."/>
            <person name="McMahon S.M."/>
            <person name="Schaberg P.G."/>
            <person name="Yang J."/>
            <person name="Wegrzyn J.L."/>
            <person name="Swenson N.G."/>
        </authorList>
    </citation>
    <scope>NUCLEOTIDE SEQUENCE</scope>
    <source>
        <strain evidence="4">NS2018</strain>
    </source>
</reference>
<evidence type="ECO:0000313" key="4">
    <source>
        <dbReference type="EMBL" id="KAK0580122.1"/>
    </source>
</evidence>
<accession>A0AA39VH92</accession>
<dbReference type="Gene3D" id="2.60.120.330">
    <property type="entry name" value="B-lactam Antibiotic, Isopenicillin N Synthase, Chain"/>
    <property type="match status" value="1"/>
</dbReference>
<sequence>METKTSLLGSSLAVAVPFVQELAKKPLINIPPRYVRPDQDPAPLPSLNSSSSSQIPVIDMQKLLSHDSMDSELQKLHQACKEWGFFQVRVCNA</sequence>
<comment type="caution">
    <text evidence="4">The sequence shown here is derived from an EMBL/GenBank/DDBJ whole genome shotgun (WGS) entry which is preliminary data.</text>
</comment>
<reference evidence="4" key="2">
    <citation type="submission" date="2023-06" db="EMBL/GenBank/DDBJ databases">
        <authorList>
            <person name="Swenson N.G."/>
            <person name="Wegrzyn J.L."/>
            <person name="Mcevoy S.L."/>
        </authorList>
    </citation>
    <scope>NUCLEOTIDE SEQUENCE</scope>
    <source>
        <strain evidence="4">NS2018</strain>
        <tissue evidence="4">Leaf</tissue>
    </source>
</reference>
<dbReference type="Pfam" id="PF14226">
    <property type="entry name" value="DIOX_N"/>
    <property type="match status" value="1"/>
</dbReference>
<organism evidence="4 5">
    <name type="scientific">Acer saccharum</name>
    <name type="common">Sugar maple</name>
    <dbReference type="NCBI Taxonomy" id="4024"/>
    <lineage>
        <taxon>Eukaryota</taxon>
        <taxon>Viridiplantae</taxon>
        <taxon>Streptophyta</taxon>
        <taxon>Embryophyta</taxon>
        <taxon>Tracheophyta</taxon>
        <taxon>Spermatophyta</taxon>
        <taxon>Magnoliopsida</taxon>
        <taxon>eudicotyledons</taxon>
        <taxon>Gunneridae</taxon>
        <taxon>Pentapetalae</taxon>
        <taxon>rosids</taxon>
        <taxon>malvids</taxon>
        <taxon>Sapindales</taxon>
        <taxon>Sapindaceae</taxon>
        <taxon>Hippocastanoideae</taxon>
        <taxon>Acereae</taxon>
        <taxon>Acer</taxon>
    </lineage>
</organism>
<name>A0AA39VH92_ACESA</name>
<protein>
    <recommendedName>
        <fullName evidence="3">Non-haem dioxygenase N-terminal domain-containing protein</fullName>
    </recommendedName>
</protein>
<proteinExistence type="predicted"/>
<evidence type="ECO:0000259" key="3">
    <source>
        <dbReference type="Pfam" id="PF14226"/>
    </source>
</evidence>
<dbReference type="InterPro" id="IPR026992">
    <property type="entry name" value="DIOX_N"/>
</dbReference>
<dbReference type="EMBL" id="JAUESC010000385">
    <property type="protein sequence ID" value="KAK0580122.1"/>
    <property type="molecule type" value="Genomic_DNA"/>
</dbReference>
<dbReference type="SUPFAM" id="SSF51197">
    <property type="entry name" value="Clavaminate synthase-like"/>
    <property type="match status" value="1"/>
</dbReference>
<dbReference type="InterPro" id="IPR027443">
    <property type="entry name" value="IPNS-like_sf"/>
</dbReference>
<gene>
    <name evidence="4" type="ORF">LWI29_036701</name>
</gene>